<feature type="binding site" evidence="10">
    <location>
        <begin position="256"/>
        <end position="260"/>
    </location>
    <ligand>
        <name>substrate</name>
    </ligand>
</feature>
<dbReference type="GO" id="GO:0003979">
    <property type="term" value="F:UDP-glucose 6-dehydrogenase activity"/>
    <property type="evidence" value="ECO:0007669"/>
    <property type="project" value="UniProtKB-EC"/>
</dbReference>
<evidence type="ECO:0000256" key="9">
    <source>
        <dbReference type="PIRSR" id="PIRSR500134-1"/>
    </source>
</evidence>
<dbReference type="InterPro" id="IPR036220">
    <property type="entry name" value="UDP-Glc/GDP-Man_DH_C_sf"/>
</dbReference>
<feature type="binding site" evidence="10">
    <location>
        <position position="211"/>
    </location>
    <ligand>
        <name>substrate</name>
    </ligand>
</feature>
<evidence type="ECO:0000256" key="5">
    <source>
        <dbReference type="ARBA" id="ARBA00023002"/>
    </source>
</evidence>
<keyword evidence="6 8" id="KW-0520">NAD</keyword>
<comment type="catalytic activity">
    <reaction evidence="7 8">
        <text>UDP-alpha-D-glucose + 2 NAD(+) + H2O = UDP-alpha-D-glucuronate + 2 NADH + 3 H(+)</text>
        <dbReference type="Rhea" id="RHEA:23596"/>
        <dbReference type="ChEBI" id="CHEBI:15377"/>
        <dbReference type="ChEBI" id="CHEBI:15378"/>
        <dbReference type="ChEBI" id="CHEBI:57540"/>
        <dbReference type="ChEBI" id="CHEBI:57945"/>
        <dbReference type="ChEBI" id="CHEBI:58052"/>
        <dbReference type="ChEBI" id="CHEBI:58885"/>
        <dbReference type="EC" id="1.1.1.22"/>
    </reaction>
</comment>
<dbReference type="InterPro" id="IPR014026">
    <property type="entry name" value="UDP-Glc/GDP-Man_DH_dimer"/>
</dbReference>
<evidence type="ECO:0000256" key="1">
    <source>
        <dbReference type="ARBA" id="ARBA00004701"/>
    </source>
</evidence>
<dbReference type="Pfam" id="PF03720">
    <property type="entry name" value="UDPG_MGDP_dh_C"/>
    <property type="match status" value="1"/>
</dbReference>
<dbReference type="GO" id="GO:0000271">
    <property type="term" value="P:polysaccharide biosynthetic process"/>
    <property type="evidence" value="ECO:0007669"/>
    <property type="project" value="InterPro"/>
</dbReference>
<dbReference type="NCBIfam" id="TIGR03026">
    <property type="entry name" value="NDP-sugDHase"/>
    <property type="match status" value="1"/>
</dbReference>
<dbReference type="InterPro" id="IPR014027">
    <property type="entry name" value="UDP-Glc/GDP-Man_DH_C"/>
</dbReference>
<proteinExistence type="inferred from homology"/>
<dbReference type="EC" id="1.1.1.22" evidence="3 8"/>
<sequence>MNVTVFGIGYVGLVQAAVLAEVGHNVLCVDIDVGKVERLDQGLIPIYEPSLESLVRENHAAGRLAFTTVAAAAVKHGQILMSAVGTPPGEDGSADLKYVLAVAEVIGREMDEPKIVVSKSTVPVGTCDRIRSRIAERLEARGREDLVFDVVSNPEFLKEGSAVADCMRPDRIIVGTSSQETEKMMRELYAPFSRNHEKMIVMDVRSAEFTKYAANCMLATKISFMNEMSSLAEQLGADIEEVRKGIGSDPRIGYDFIYPGLGYGGSCFPKDVRALIKTAEAISFDAKMLKAVEERNNEQKSVLFDKVHRYFKGNLKAKVFALWGLAFKPNTDDMREAPSRVLMEALWQAGATVHAFDPEAMQECQSIYGQRNDLLLCGTKEAALRGADALLIATEWNSFRAPSFDLVRDALTTPVIFDGRNLYDPKVVARHGLEYHSIGRRAV</sequence>
<dbReference type="Gene3D" id="1.20.5.100">
    <property type="entry name" value="Cytochrome c1, transmembrane anchor, C-terminal"/>
    <property type="match status" value="1"/>
</dbReference>
<dbReference type="EMBL" id="CP159256">
    <property type="protein sequence ID" value="XCG52208.1"/>
    <property type="molecule type" value="Genomic_DNA"/>
</dbReference>
<evidence type="ECO:0000256" key="8">
    <source>
        <dbReference type="PIRNR" id="PIRNR000124"/>
    </source>
</evidence>
<evidence type="ECO:0000256" key="4">
    <source>
        <dbReference type="ARBA" id="ARBA00015132"/>
    </source>
</evidence>
<feature type="binding site" evidence="11">
    <location>
        <position position="270"/>
    </location>
    <ligand>
        <name>NAD(+)</name>
        <dbReference type="ChEBI" id="CHEBI:57540"/>
    </ligand>
</feature>
<feature type="binding site" evidence="11">
    <location>
        <position position="335"/>
    </location>
    <ligand>
        <name>NAD(+)</name>
        <dbReference type="ChEBI" id="CHEBI:57540"/>
    </ligand>
</feature>
<feature type="binding site" evidence="11">
    <location>
        <position position="30"/>
    </location>
    <ligand>
        <name>NAD(+)</name>
        <dbReference type="ChEBI" id="CHEBI:57540"/>
    </ligand>
</feature>
<accession>A0AAU8CZE2</accession>
<feature type="active site" description="Nucleophile" evidence="9">
    <location>
        <position position="267"/>
    </location>
</feature>
<dbReference type="PANTHER" id="PTHR43750">
    <property type="entry name" value="UDP-GLUCOSE 6-DEHYDROGENASE TUAD"/>
    <property type="match status" value="1"/>
</dbReference>
<organism evidence="13">
    <name type="scientific">Mesorhizobium sp. WSM2240</name>
    <dbReference type="NCBI Taxonomy" id="3228851"/>
    <lineage>
        <taxon>Bacteria</taxon>
        <taxon>Pseudomonadati</taxon>
        <taxon>Pseudomonadota</taxon>
        <taxon>Alphaproteobacteria</taxon>
        <taxon>Hyphomicrobiales</taxon>
        <taxon>Phyllobacteriaceae</taxon>
        <taxon>Mesorhizobium</taxon>
    </lineage>
</organism>
<dbReference type="InterPro" id="IPR001732">
    <property type="entry name" value="UDP-Glc/GDP-Man_DH_N"/>
</dbReference>
<feature type="domain" description="UDP-glucose/GDP-mannose dehydrogenase C-terminal" evidence="12">
    <location>
        <begin position="321"/>
        <end position="425"/>
    </location>
</feature>
<dbReference type="AlphaFoldDB" id="A0AAU8CZE2"/>
<dbReference type="SMART" id="SM00984">
    <property type="entry name" value="UDPG_MGDP_dh_C"/>
    <property type="match status" value="1"/>
</dbReference>
<dbReference type="Gene3D" id="3.40.50.720">
    <property type="entry name" value="NAD(P)-binding Rossmann-like Domain"/>
    <property type="match status" value="2"/>
</dbReference>
<evidence type="ECO:0000313" key="13">
    <source>
        <dbReference type="EMBL" id="XCG52208.1"/>
    </source>
</evidence>
<dbReference type="PIRSF" id="PIRSF000124">
    <property type="entry name" value="UDPglc_GDPman_dh"/>
    <property type="match status" value="1"/>
</dbReference>
<dbReference type="InterPro" id="IPR036291">
    <property type="entry name" value="NAD(P)-bd_dom_sf"/>
</dbReference>
<comment type="similarity">
    <text evidence="2 8">Belongs to the UDP-glucose/GDP-mannose dehydrogenase family.</text>
</comment>
<dbReference type="PIRSF" id="PIRSF500134">
    <property type="entry name" value="UDPglc_DH_bac"/>
    <property type="match status" value="1"/>
</dbReference>
<evidence type="ECO:0000256" key="6">
    <source>
        <dbReference type="ARBA" id="ARBA00023027"/>
    </source>
</evidence>
<feature type="binding site" evidence="10">
    <location>
        <position position="328"/>
    </location>
    <ligand>
        <name>substrate</name>
    </ligand>
</feature>
<dbReference type="RefSeq" id="WP_353646415.1">
    <property type="nucleotide sequence ID" value="NZ_CP159256.1"/>
</dbReference>
<feature type="binding site" evidence="11">
    <location>
        <position position="121"/>
    </location>
    <ligand>
        <name>NAD(+)</name>
        <dbReference type="ChEBI" id="CHEBI:57540"/>
    </ligand>
</feature>
<gene>
    <name evidence="13" type="ORF">ABVK50_32465</name>
</gene>
<dbReference type="SUPFAM" id="SSF51735">
    <property type="entry name" value="NAD(P)-binding Rossmann-fold domains"/>
    <property type="match status" value="1"/>
</dbReference>
<evidence type="ECO:0000256" key="3">
    <source>
        <dbReference type="ARBA" id="ARBA00012954"/>
    </source>
</evidence>
<comment type="pathway">
    <text evidence="1">Nucleotide-sugar biosynthesis; UDP-alpha-D-glucuronate biosynthesis; UDP-alpha-D-glucuronate from UDP-alpha-D-glucose: step 1/1.</text>
</comment>
<feature type="binding site" evidence="11">
    <location>
        <position position="159"/>
    </location>
    <ligand>
        <name>NAD(+)</name>
        <dbReference type="ChEBI" id="CHEBI:57540"/>
    </ligand>
</feature>
<name>A0AAU8CZE2_9HYPH</name>
<protein>
    <recommendedName>
        <fullName evidence="4 8">UDP-glucose 6-dehydrogenase</fullName>
        <ecNumber evidence="3 8">1.1.1.22</ecNumber>
    </recommendedName>
</protein>
<dbReference type="InterPro" id="IPR028357">
    <property type="entry name" value="UDPglc_DH_bac"/>
</dbReference>
<evidence type="ECO:0000256" key="10">
    <source>
        <dbReference type="PIRSR" id="PIRSR500134-2"/>
    </source>
</evidence>
<feature type="binding site" evidence="11">
    <location>
        <position position="35"/>
    </location>
    <ligand>
        <name>NAD(+)</name>
        <dbReference type="ChEBI" id="CHEBI:57540"/>
    </ligand>
</feature>
<dbReference type="InterPro" id="IPR008927">
    <property type="entry name" value="6-PGluconate_DH-like_C_sf"/>
</dbReference>
<dbReference type="Pfam" id="PF03721">
    <property type="entry name" value="UDPG_MGDP_dh_N"/>
    <property type="match status" value="1"/>
</dbReference>
<evidence type="ECO:0000256" key="11">
    <source>
        <dbReference type="PIRSR" id="PIRSR500134-3"/>
    </source>
</evidence>
<evidence type="ECO:0000259" key="12">
    <source>
        <dbReference type="SMART" id="SM00984"/>
    </source>
</evidence>
<dbReference type="SUPFAM" id="SSF48179">
    <property type="entry name" value="6-phosphogluconate dehydrogenase C-terminal domain-like"/>
    <property type="match status" value="1"/>
</dbReference>
<dbReference type="Pfam" id="PF00984">
    <property type="entry name" value="UDPG_MGDP_dh"/>
    <property type="match status" value="1"/>
</dbReference>
<keyword evidence="5 8" id="KW-0560">Oxidoreductase</keyword>
<evidence type="ECO:0000256" key="7">
    <source>
        <dbReference type="ARBA" id="ARBA00047473"/>
    </source>
</evidence>
<keyword evidence="13" id="KW-0614">Plasmid</keyword>
<feature type="binding site" evidence="10">
    <location>
        <position position="264"/>
    </location>
    <ligand>
        <name>substrate</name>
    </ligand>
</feature>
<dbReference type="InterPro" id="IPR017476">
    <property type="entry name" value="UDP-Glc/GDP-Man"/>
</dbReference>
<geneLocation type="plasmid" evidence="13">
    <name>pMk2240A</name>
</geneLocation>
<feature type="binding site" evidence="10">
    <location>
        <begin position="156"/>
        <end position="159"/>
    </location>
    <ligand>
        <name>substrate</name>
    </ligand>
</feature>
<evidence type="ECO:0000256" key="2">
    <source>
        <dbReference type="ARBA" id="ARBA00006601"/>
    </source>
</evidence>
<dbReference type="PANTHER" id="PTHR43750:SF3">
    <property type="entry name" value="UDP-GLUCOSE 6-DEHYDROGENASE TUAD"/>
    <property type="match status" value="1"/>
</dbReference>
<reference evidence="13" key="1">
    <citation type="submission" date="2024-06" db="EMBL/GenBank/DDBJ databases">
        <title>Mesorhizobium karijinii sp. nov., a symbiont of the iconic Swainsona formosa from arid Australia.</title>
        <authorList>
            <person name="Hill Y.J."/>
            <person name="Watkin E.L.J."/>
            <person name="O'Hara G.W."/>
            <person name="Terpolilli J."/>
            <person name="Tye M.L."/>
            <person name="Kohlmeier M.G."/>
        </authorList>
    </citation>
    <scope>NUCLEOTIDE SEQUENCE</scope>
    <source>
        <strain evidence="13">WSM2240</strain>
        <plasmid evidence="13">pMk2240A</plasmid>
    </source>
</reference>
<feature type="binding site" evidence="11">
    <location>
        <position position="86"/>
    </location>
    <ligand>
        <name>NAD(+)</name>
        <dbReference type="ChEBI" id="CHEBI:57540"/>
    </ligand>
</feature>
<dbReference type="SUPFAM" id="SSF52413">
    <property type="entry name" value="UDP-glucose/GDP-mannose dehydrogenase C-terminal domain"/>
    <property type="match status" value="1"/>
</dbReference>
<dbReference type="GO" id="GO:0051287">
    <property type="term" value="F:NAD binding"/>
    <property type="evidence" value="ECO:0007669"/>
    <property type="project" value="InterPro"/>
</dbReference>